<accession>A0ABC8SHF4</accession>
<feature type="non-terminal residue" evidence="1">
    <location>
        <position position="77"/>
    </location>
</feature>
<proteinExistence type="predicted"/>
<reference evidence="1 2" key="1">
    <citation type="submission" date="2024-02" db="EMBL/GenBank/DDBJ databases">
        <authorList>
            <person name="Vignale AGUSTIN F."/>
            <person name="Sosa J E."/>
            <person name="Modenutti C."/>
        </authorList>
    </citation>
    <scope>NUCLEOTIDE SEQUENCE [LARGE SCALE GENOMIC DNA]</scope>
</reference>
<comment type="caution">
    <text evidence="1">The sequence shown here is derived from an EMBL/GenBank/DDBJ whole genome shotgun (WGS) entry which is preliminary data.</text>
</comment>
<name>A0ABC8SHF4_9AQUA</name>
<dbReference type="EMBL" id="CAUOFW020002836">
    <property type="protein sequence ID" value="CAK9156347.1"/>
    <property type="molecule type" value="Genomic_DNA"/>
</dbReference>
<keyword evidence="2" id="KW-1185">Reference proteome</keyword>
<sequence>MERVKCGANDPSTLPLSTIKACFNLSRTAQAIYEHGHDNRAPRSKIMQTLYSPSRLFYRLLVQIIESAICCVRIITA</sequence>
<protein>
    <submittedName>
        <fullName evidence="1">Uncharacterized protein</fullName>
    </submittedName>
</protein>
<organism evidence="1 2">
    <name type="scientific">Ilex paraguariensis</name>
    <name type="common">yerba mate</name>
    <dbReference type="NCBI Taxonomy" id="185542"/>
    <lineage>
        <taxon>Eukaryota</taxon>
        <taxon>Viridiplantae</taxon>
        <taxon>Streptophyta</taxon>
        <taxon>Embryophyta</taxon>
        <taxon>Tracheophyta</taxon>
        <taxon>Spermatophyta</taxon>
        <taxon>Magnoliopsida</taxon>
        <taxon>eudicotyledons</taxon>
        <taxon>Gunneridae</taxon>
        <taxon>Pentapetalae</taxon>
        <taxon>asterids</taxon>
        <taxon>campanulids</taxon>
        <taxon>Aquifoliales</taxon>
        <taxon>Aquifoliaceae</taxon>
        <taxon>Ilex</taxon>
    </lineage>
</organism>
<gene>
    <name evidence="1" type="ORF">ILEXP_LOCUS24881</name>
</gene>
<dbReference type="AlphaFoldDB" id="A0ABC8SHF4"/>
<evidence type="ECO:0000313" key="1">
    <source>
        <dbReference type="EMBL" id="CAK9156347.1"/>
    </source>
</evidence>
<dbReference type="Proteomes" id="UP001642360">
    <property type="component" value="Unassembled WGS sequence"/>
</dbReference>
<evidence type="ECO:0000313" key="2">
    <source>
        <dbReference type="Proteomes" id="UP001642360"/>
    </source>
</evidence>